<keyword evidence="3 7" id="KW-0812">Transmembrane</keyword>
<dbReference type="OrthoDB" id="4078873at2759"/>
<feature type="transmembrane region" description="Helical" evidence="7">
    <location>
        <begin position="308"/>
        <end position="327"/>
    </location>
</feature>
<dbReference type="InterPro" id="IPR036259">
    <property type="entry name" value="MFS_trans_sf"/>
</dbReference>
<comment type="similarity">
    <text evidence="2">Belongs to the major facilitator superfamily.</text>
</comment>
<feature type="compositionally biased region" description="Low complexity" evidence="6">
    <location>
        <begin position="619"/>
        <end position="635"/>
    </location>
</feature>
<dbReference type="AlphaFoldDB" id="A0A1D2VGX3"/>
<dbReference type="SUPFAM" id="SSF103473">
    <property type="entry name" value="MFS general substrate transporter"/>
    <property type="match status" value="1"/>
</dbReference>
<feature type="compositionally biased region" description="Basic and acidic residues" evidence="6">
    <location>
        <begin position="593"/>
        <end position="608"/>
    </location>
</feature>
<dbReference type="GO" id="GO:0015343">
    <property type="term" value="F:siderophore-iron transmembrane transporter activity"/>
    <property type="evidence" value="ECO:0007669"/>
    <property type="project" value="TreeGrafter"/>
</dbReference>
<evidence type="ECO:0000313" key="8">
    <source>
        <dbReference type="EMBL" id="ODV60908.1"/>
    </source>
</evidence>
<reference evidence="9" key="1">
    <citation type="submission" date="2016-05" db="EMBL/GenBank/DDBJ databases">
        <title>Comparative genomics of biotechnologically important yeasts.</title>
        <authorList>
            <consortium name="DOE Joint Genome Institute"/>
            <person name="Riley R."/>
            <person name="Haridas S."/>
            <person name="Wolfe K.H."/>
            <person name="Lopes M.R."/>
            <person name="Hittinger C.T."/>
            <person name="Goker M."/>
            <person name="Salamov A."/>
            <person name="Wisecaver J."/>
            <person name="Long T.M."/>
            <person name="Aerts A.L."/>
            <person name="Barry K."/>
            <person name="Choi C."/>
            <person name="Clum A."/>
            <person name="Coughlan A.Y."/>
            <person name="Deshpande S."/>
            <person name="Douglass A.P."/>
            <person name="Hanson S.J."/>
            <person name="Klenk H.-P."/>
            <person name="Labutti K."/>
            <person name="Lapidus A."/>
            <person name="Lindquist E."/>
            <person name="Lipzen A."/>
            <person name="Meier-Kolthoff J.P."/>
            <person name="Ohm R.A."/>
            <person name="Otillar R.P."/>
            <person name="Pangilinan J."/>
            <person name="Peng Y."/>
            <person name="Rokas A."/>
            <person name="Rosa C.A."/>
            <person name="Scheuner C."/>
            <person name="Sibirny A.A."/>
            <person name="Slot J.C."/>
            <person name="Stielow J.B."/>
            <person name="Sun H."/>
            <person name="Kurtzman C.P."/>
            <person name="Blackwell M."/>
            <person name="Grigoriev I.V."/>
            <person name="Jeffries T.W."/>
        </authorList>
    </citation>
    <scope>NUCLEOTIDE SEQUENCE [LARGE SCALE GENOMIC DNA]</scope>
    <source>
        <strain evidence="9">DSM 1968</strain>
    </source>
</reference>
<feature type="transmembrane region" description="Helical" evidence="7">
    <location>
        <begin position="557"/>
        <end position="581"/>
    </location>
</feature>
<comment type="subcellular location">
    <subcellularLocation>
        <location evidence="1">Membrane</location>
        <topology evidence="1">Multi-pass membrane protein</topology>
    </subcellularLocation>
</comment>
<dbReference type="Proteomes" id="UP000095038">
    <property type="component" value="Unassembled WGS sequence"/>
</dbReference>
<dbReference type="EMBL" id="KV454481">
    <property type="protein sequence ID" value="ODV60908.1"/>
    <property type="molecule type" value="Genomic_DNA"/>
</dbReference>
<keyword evidence="5 7" id="KW-0472">Membrane</keyword>
<protein>
    <submittedName>
        <fullName evidence="8">MFS general substrate transporter</fullName>
    </submittedName>
</protein>
<dbReference type="RefSeq" id="XP_020047215.1">
    <property type="nucleotide sequence ID" value="XM_020190619.1"/>
</dbReference>
<feature type="transmembrane region" description="Helical" evidence="7">
    <location>
        <begin position="218"/>
        <end position="238"/>
    </location>
</feature>
<evidence type="ECO:0000256" key="4">
    <source>
        <dbReference type="ARBA" id="ARBA00022989"/>
    </source>
</evidence>
<gene>
    <name evidence="8" type="ORF">ASCRUDRAFT_35550</name>
</gene>
<sequence length="643" mass="71781">MPPRFLDKNYFKSPFYREDLDEKKQNDNRDVESDVSSIKISHGVAKAEIIRKIWTKKKLVIAYSFLIFSSLIISFCKYAAGTYSPYVTSSFSRHSAITTAGVIYKIARLVAYPIVAKLSDVFGRSEGFSVAVFLLTVGYIMYAACNNVATYCLGMIFEGTGDVAYAVMQQVFIADTTNLINRGFWSSLPESITTIPTLYLGSIVAESVLENSTFRWGYGMWAIILPFTLLPLIMLMVVMERKAKKEGIAKNVKIWKTLPDGSLTKKIYHLLWIELDIFGGLLLIIGLGLVLIPLSLTGKGTNYRWKKGEFIAMFIIGVFVLVGFTLWDLYVAKNPFIPFKFMKKNKTVIAVCLLGFFDFLNYSTFTTYFPSYLQVAAHKSPGEATRIDNSLRVSFQIASVVVGLLMRFTNRARIYVWIGVPMVILGQGLMIHLVDMPTGSAANEASFIAAKSIFGVGRGFYQTASQVILQSIVTRDQVAISTAIFLATMTLGGSFGSSVCGAIWSNYLPNYLNDYLPDEYQRNSTAIYKSIVTAMKFEIGTDVRNAIDQSYRETGKILAIMSTCFTIPMIFLLLFISSVDLNKEDAIRQREVDKELEKSDVPENREVDNNFNKPSITGSSEKSLHSNSNSNPNSNVDVTNKAN</sequence>
<dbReference type="InParanoid" id="A0A1D2VGX3"/>
<dbReference type="PANTHER" id="PTHR23501:SF87">
    <property type="entry name" value="SIDEROPHORE IRON TRANSPORTER 2"/>
    <property type="match status" value="1"/>
</dbReference>
<evidence type="ECO:0000256" key="2">
    <source>
        <dbReference type="ARBA" id="ARBA00008335"/>
    </source>
</evidence>
<evidence type="ECO:0000256" key="5">
    <source>
        <dbReference type="ARBA" id="ARBA00023136"/>
    </source>
</evidence>
<evidence type="ECO:0000256" key="7">
    <source>
        <dbReference type="SAM" id="Phobius"/>
    </source>
</evidence>
<dbReference type="Gene3D" id="1.20.1250.20">
    <property type="entry name" value="MFS general substrate transporter like domains"/>
    <property type="match status" value="2"/>
</dbReference>
<keyword evidence="4 7" id="KW-1133">Transmembrane helix</keyword>
<keyword evidence="9" id="KW-1185">Reference proteome</keyword>
<feature type="compositionally biased region" description="Polar residues" evidence="6">
    <location>
        <begin position="609"/>
        <end position="618"/>
    </location>
</feature>
<feature type="transmembrane region" description="Helical" evidence="7">
    <location>
        <begin position="348"/>
        <end position="369"/>
    </location>
</feature>
<evidence type="ECO:0000256" key="3">
    <source>
        <dbReference type="ARBA" id="ARBA00022692"/>
    </source>
</evidence>
<feature type="transmembrane region" description="Helical" evidence="7">
    <location>
        <begin position="414"/>
        <end position="433"/>
    </location>
</feature>
<dbReference type="GeneID" id="30964255"/>
<proteinExistence type="inferred from homology"/>
<dbReference type="Pfam" id="PF07690">
    <property type="entry name" value="MFS_1"/>
    <property type="match status" value="1"/>
</dbReference>
<feature type="region of interest" description="Disordered" evidence="6">
    <location>
        <begin position="593"/>
        <end position="643"/>
    </location>
</feature>
<dbReference type="GO" id="GO:0005886">
    <property type="term" value="C:plasma membrane"/>
    <property type="evidence" value="ECO:0007669"/>
    <property type="project" value="TreeGrafter"/>
</dbReference>
<organism evidence="8 9">
    <name type="scientific">Ascoidea rubescens DSM 1968</name>
    <dbReference type="NCBI Taxonomy" id="1344418"/>
    <lineage>
        <taxon>Eukaryota</taxon>
        <taxon>Fungi</taxon>
        <taxon>Dikarya</taxon>
        <taxon>Ascomycota</taxon>
        <taxon>Saccharomycotina</taxon>
        <taxon>Saccharomycetes</taxon>
        <taxon>Ascoideaceae</taxon>
        <taxon>Ascoidea</taxon>
    </lineage>
</organism>
<feature type="transmembrane region" description="Helical" evidence="7">
    <location>
        <begin position="482"/>
        <end position="504"/>
    </location>
</feature>
<dbReference type="STRING" id="1344418.A0A1D2VGX3"/>
<feature type="transmembrane region" description="Helical" evidence="7">
    <location>
        <begin position="127"/>
        <end position="144"/>
    </location>
</feature>
<feature type="transmembrane region" description="Helical" evidence="7">
    <location>
        <begin position="445"/>
        <end position="461"/>
    </location>
</feature>
<evidence type="ECO:0000256" key="1">
    <source>
        <dbReference type="ARBA" id="ARBA00004141"/>
    </source>
</evidence>
<accession>A0A1D2VGX3</accession>
<name>A0A1D2VGX3_9ASCO</name>
<dbReference type="PANTHER" id="PTHR23501">
    <property type="entry name" value="MAJOR FACILITATOR SUPERFAMILY"/>
    <property type="match status" value="1"/>
</dbReference>
<dbReference type="InterPro" id="IPR011701">
    <property type="entry name" value="MFS"/>
</dbReference>
<evidence type="ECO:0000256" key="6">
    <source>
        <dbReference type="SAM" id="MobiDB-lite"/>
    </source>
</evidence>
<evidence type="ECO:0000313" key="9">
    <source>
        <dbReference type="Proteomes" id="UP000095038"/>
    </source>
</evidence>
<feature type="transmembrane region" description="Helical" evidence="7">
    <location>
        <begin position="275"/>
        <end position="296"/>
    </location>
</feature>
<feature type="transmembrane region" description="Helical" evidence="7">
    <location>
        <begin position="60"/>
        <end position="80"/>
    </location>
</feature>